<dbReference type="AlphaFoldDB" id="A0A975HFA3"/>
<reference evidence="2" key="2">
    <citation type="submission" date="2021-04" db="EMBL/GenBank/DDBJ databases">
        <title>Isolation and genomic analysis of the ibuprofen-degrading bacterium Sphingomonas strain MPO218.</title>
        <authorList>
            <person name="Aulestia M."/>
            <person name="Flores A."/>
            <person name="Mangas E.L."/>
            <person name="Perez-Pulido A.J."/>
            <person name="Santero E."/>
            <person name="Camacho E.M."/>
        </authorList>
    </citation>
    <scope>NUCLEOTIDE SEQUENCE</scope>
    <source>
        <strain evidence="2">MPO218</strain>
    </source>
</reference>
<evidence type="ECO:0000313" key="3">
    <source>
        <dbReference type="Proteomes" id="UP000664914"/>
    </source>
</evidence>
<evidence type="ECO:0000313" key="2">
    <source>
        <dbReference type="EMBL" id="QTH21704.1"/>
    </source>
</evidence>
<feature type="compositionally biased region" description="Basic and acidic residues" evidence="1">
    <location>
        <begin position="61"/>
        <end position="71"/>
    </location>
</feature>
<name>A0A975HFA3_9SPHN</name>
<dbReference type="RefSeq" id="WP_208632877.1">
    <property type="nucleotide sequence ID" value="NZ_CP059319.1"/>
</dbReference>
<gene>
    <name evidence="2" type="ORF">HRJ34_25960</name>
</gene>
<sequence length="123" mass="13376">MAEVLGLDSESKADKKRIGAMLKTWVANGALIAEEGKDDRRKPVKFVRVGRPADDVAPPQKVERSKVEQIRPETCSTTTPYRGWGVERSSAPGENQGGANRPVWMDEEDPAVAGFEQGRGLGV</sequence>
<evidence type="ECO:0000256" key="1">
    <source>
        <dbReference type="SAM" id="MobiDB-lite"/>
    </source>
</evidence>
<organism evidence="2 3">
    <name type="scientific">Rhizorhabdus wittichii</name>
    <dbReference type="NCBI Taxonomy" id="160791"/>
    <lineage>
        <taxon>Bacteria</taxon>
        <taxon>Pseudomonadati</taxon>
        <taxon>Pseudomonadota</taxon>
        <taxon>Alphaproteobacteria</taxon>
        <taxon>Sphingomonadales</taxon>
        <taxon>Sphingomonadaceae</taxon>
        <taxon>Rhizorhabdus</taxon>
    </lineage>
</organism>
<proteinExistence type="predicted"/>
<feature type="region of interest" description="Disordered" evidence="1">
    <location>
        <begin position="50"/>
        <end position="106"/>
    </location>
</feature>
<protein>
    <submittedName>
        <fullName evidence="2">Uncharacterized protein</fullName>
    </submittedName>
</protein>
<dbReference type="Proteomes" id="UP000664914">
    <property type="component" value="Chromosome"/>
</dbReference>
<reference evidence="2" key="1">
    <citation type="submission" date="2020-07" db="EMBL/GenBank/DDBJ databases">
        <authorList>
            <person name="Camacho E."/>
        </authorList>
    </citation>
    <scope>NUCLEOTIDE SEQUENCE</scope>
    <source>
        <strain evidence="2">MPO218</strain>
    </source>
</reference>
<accession>A0A975HFA3</accession>
<dbReference type="EMBL" id="CP059319">
    <property type="protein sequence ID" value="QTH21704.1"/>
    <property type="molecule type" value="Genomic_DNA"/>
</dbReference>